<name>A0A1Y0I391_9GAMM</name>
<feature type="modified residue" description="4-aspartylphosphate" evidence="6">
    <location>
        <position position="57"/>
    </location>
</feature>
<keyword evidence="11" id="KW-1185">Reference proteome</keyword>
<evidence type="ECO:0000256" key="6">
    <source>
        <dbReference type="PROSITE-ProRule" id="PRU00169"/>
    </source>
</evidence>
<evidence type="ECO:0000256" key="7">
    <source>
        <dbReference type="SAM" id="Coils"/>
    </source>
</evidence>
<dbReference type="Gene3D" id="1.10.10.60">
    <property type="entry name" value="Homeodomain-like"/>
    <property type="match status" value="1"/>
</dbReference>
<evidence type="ECO:0000259" key="9">
    <source>
        <dbReference type="PROSITE" id="PS50110"/>
    </source>
</evidence>
<dbReference type="Pfam" id="PF00158">
    <property type="entry name" value="Sigma54_activat"/>
    <property type="match status" value="1"/>
</dbReference>
<dbReference type="GO" id="GO:0006355">
    <property type="term" value="P:regulation of DNA-templated transcription"/>
    <property type="evidence" value="ECO:0007669"/>
    <property type="project" value="InterPro"/>
</dbReference>
<evidence type="ECO:0000313" key="10">
    <source>
        <dbReference type="EMBL" id="ARU54927.1"/>
    </source>
</evidence>
<protein>
    <submittedName>
        <fullName evidence="10">Sigma 54-dependent transcriptional activator</fullName>
    </submittedName>
</protein>
<dbReference type="InterPro" id="IPR002078">
    <property type="entry name" value="Sigma_54_int"/>
</dbReference>
<dbReference type="Gene3D" id="1.10.8.60">
    <property type="match status" value="1"/>
</dbReference>
<evidence type="ECO:0000256" key="5">
    <source>
        <dbReference type="ARBA" id="ARBA00023163"/>
    </source>
</evidence>
<dbReference type="Gene3D" id="3.40.50.300">
    <property type="entry name" value="P-loop containing nucleotide triphosphate hydrolases"/>
    <property type="match status" value="1"/>
</dbReference>
<dbReference type="Proteomes" id="UP000196027">
    <property type="component" value="Chromosome"/>
</dbReference>
<dbReference type="GO" id="GO:0043565">
    <property type="term" value="F:sequence-specific DNA binding"/>
    <property type="evidence" value="ECO:0007669"/>
    <property type="project" value="InterPro"/>
</dbReference>
<keyword evidence="1" id="KW-0547">Nucleotide-binding</keyword>
<dbReference type="InterPro" id="IPR001789">
    <property type="entry name" value="Sig_transdc_resp-reg_receiver"/>
</dbReference>
<keyword evidence="6" id="KW-0597">Phosphoprotein</keyword>
<accession>A0A1Y0I391</accession>
<dbReference type="SUPFAM" id="SSF46689">
    <property type="entry name" value="Homeodomain-like"/>
    <property type="match status" value="1"/>
</dbReference>
<evidence type="ECO:0000256" key="3">
    <source>
        <dbReference type="ARBA" id="ARBA00023015"/>
    </source>
</evidence>
<dbReference type="InterPro" id="IPR025944">
    <property type="entry name" value="Sigma_54_int_dom_CS"/>
</dbReference>
<dbReference type="InterPro" id="IPR011006">
    <property type="entry name" value="CheY-like_superfamily"/>
</dbReference>
<organism evidence="10 11">
    <name type="scientific">Oleiphilus messinensis</name>
    <dbReference type="NCBI Taxonomy" id="141451"/>
    <lineage>
        <taxon>Bacteria</taxon>
        <taxon>Pseudomonadati</taxon>
        <taxon>Pseudomonadota</taxon>
        <taxon>Gammaproteobacteria</taxon>
        <taxon>Oceanospirillales</taxon>
        <taxon>Oleiphilaceae</taxon>
        <taxon>Oleiphilus</taxon>
    </lineage>
</organism>
<dbReference type="InterPro" id="IPR058031">
    <property type="entry name" value="AAA_lid_NorR"/>
</dbReference>
<dbReference type="PANTHER" id="PTHR32071">
    <property type="entry name" value="TRANSCRIPTIONAL REGULATORY PROTEIN"/>
    <property type="match status" value="1"/>
</dbReference>
<dbReference type="OrthoDB" id="9804019at2"/>
<dbReference type="GO" id="GO:0000160">
    <property type="term" value="P:phosphorelay signal transduction system"/>
    <property type="evidence" value="ECO:0007669"/>
    <property type="project" value="InterPro"/>
</dbReference>
<dbReference type="SMART" id="SM00448">
    <property type="entry name" value="REC"/>
    <property type="match status" value="1"/>
</dbReference>
<dbReference type="PROSITE" id="PS00675">
    <property type="entry name" value="SIGMA54_INTERACT_1"/>
    <property type="match status" value="1"/>
</dbReference>
<keyword evidence="7" id="KW-0175">Coiled coil</keyword>
<keyword evidence="3" id="KW-0805">Transcription regulation</keyword>
<dbReference type="SMART" id="SM00382">
    <property type="entry name" value="AAA"/>
    <property type="match status" value="1"/>
</dbReference>
<evidence type="ECO:0000256" key="2">
    <source>
        <dbReference type="ARBA" id="ARBA00022840"/>
    </source>
</evidence>
<keyword evidence="2" id="KW-0067">ATP-binding</keyword>
<evidence type="ECO:0000259" key="8">
    <source>
        <dbReference type="PROSITE" id="PS50045"/>
    </source>
</evidence>
<dbReference type="SUPFAM" id="SSF52540">
    <property type="entry name" value="P-loop containing nucleoside triphosphate hydrolases"/>
    <property type="match status" value="1"/>
</dbReference>
<dbReference type="InterPro" id="IPR025662">
    <property type="entry name" value="Sigma_54_int_dom_ATP-bd_1"/>
</dbReference>
<dbReference type="Gene3D" id="3.40.50.2300">
    <property type="match status" value="1"/>
</dbReference>
<dbReference type="PANTHER" id="PTHR32071:SF100">
    <property type="entry name" value="RESPONSE REGULATOR PROTEIN PILR"/>
    <property type="match status" value="1"/>
</dbReference>
<dbReference type="PROSITE" id="PS00676">
    <property type="entry name" value="SIGMA54_INTERACT_2"/>
    <property type="match status" value="1"/>
</dbReference>
<dbReference type="InterPro" id="IPR003593">
    <property type="entry name" value="AAA+_ATPase"/>
</dbReference>
<dbReference type="EMBL" id="CP021425">
    <property type="protein sequence ID" value="ARU54927.1"/>
    <property type="molecule type" value="Genomic_DNA"/>
</dbReference>
<gene>
    <name evidence="10" type="ORF">OLMES_0835</name>
</gene>
<dbReference type="PROSITE" id="PS00688">
    <property type="entry name" value="SIGMA54_INTERACT_3"/>
    <property type="match status" value="1"/>
</dbReference>
<dbReference type="Pfam" id="PF02954">
    <property type="entry name" value="HTH_8"/>
    <property type="match status" value="1"/>
</dbReference>
<dbReference type="InterPro" id="IPR027417">
    <property type="entry name" value="P-loop_NTPase"/>
</dbReference>
<keyword evidence="5" id="KW-0804">Transcription</keyword>
<feature type="domain" description="Response regulatory" evidence="9">
    <location>
        <begin position="8"/>
        <end position="122"/>
    </location>
</feature>
<dbReference type="InterPro" id="IPR002197">
    <property type="entry name" value="HTH_Fis"/>
</dbReference>
<dbReference type="Pfam" id="PF25601">
    <property type="entry name" value="AAA_lid_14"/>
    <property type="match status" value="1"/>
</dbReference>
<evidence type="ECO:0000313" key="11">
    <source>
        <dbReference type="Proteomes" id="UP000196027"/>
    </source>
</evidence>
<reference evidence="10 11" key="1">
    <citation type="submission" date="2017-05" db="EMBL/GenBank/DDBJ databases">
        <title>Genomic insights into alkan degradation activity of Oleiphilus messinensis.</title>
        <authorList>
            <person name="Kozyavkin S.A."/>
            <person name="Slesarev A.I."/>
            <person name="Golyshin P.N."/>
            <person name="Korzhenkov A."/>
            <person name="Golyshina O.N."/>
            <person name="Toshchakov S.V."/>
        </authorList>
    </citation>
    <scope>NUCLEOTIDE SEQUENCE [LARGE SCALE GENOMIC DNA]</scope>
    <source>
        <strain evidence="10 11">ME102</strain>
    </source>
</reference>
<proteinExistence type="predicted"/>
<feature type="coiled-coil region" evidence="7">
    <location>
        <begin position="111"/>
        <end position="141"/>
    </location>
</feature>
<dbReference type="AlphaFoldDB" id="A0A1Y0I391"/>
<dbReference type="Pfam" id="PF00072">
    <property type="entry name" value="Response_reg"/>
    <property type="match status" value="1"/>
</dbReference>
<dbReference type="KEGG" id="ome:OLMES_0835"/>
<evidence type="ECO:0000256" key="1">
    <source>
        <dbReference type="ARBA" id="ARBA00022741"/>
    </source>
</evidence>
<dbReference type="CDD" id="cd00009">
    <property type="entry name" value="AAA"/>
    <property type="match status" value="1"/>
</dbReference>
<dbReference type="RefSeq" id="WP_087460086.1">
    <property type="nucleotide sequence ID" value="NZ_CP021425.1"/>
</dbReference>
<dbReference type="PRINTS" id="PR01590">
    <property type="entry name" value="HTHFIS"/>
</dbReference>
<dbReference type="PROSITE" id="PS50110">
    <property type="entry name" value="RESPONSE_REGULATORY"/>
    <property type="match status" value="1"/>
</dbReference>
<dbReference type="GO" id="GO:0005524">
    <property type="term" value="F:ATP binding"/>
    <property type="evidence" value="ECO:0007669"/>
    <property type="project" value="UniProtKB-KW"/>
</dbReference>
<dbReference type="SUPFAM" id="SSF52172">
    <property type="entry name" value="CheY-like"/>
    <property type="match status" value="1"/>
</dbReference>
<dbReference type="InterPro" id="IPR025943">
    <property type="entry name" value="Sigma_54_int_dom_ATP-bd_2"/>
</dbReference>
<keyword evidence="4" id="KW-0238">DNA-binding</keyword>
<evidence type="ECO:0000256" key="4">
    <source>
        <dbReference type="ARBA" id="ARBA00023125"/>
    </source>
</evidence>
<dbReference type="FunFam" id="3.40.50.300:FF:000006">
    <property type="entry name" value="DNA-binding transcriptional regulator NtrC"/>
    <property type="match status" value="1"/>
</dbReference>
<dbReference type="InterPro" id="IPR009057">
    <property type="entry name" value="Homeodomain-like_sf"/>
</dbReference>
<sequence>MTNKSIQTALIVDDEPDIRDLLEITLTRMGINTYSASNLEEAYSHLSRTEFHLCLTDMNLPDGNGIDLVSNIQKNHPNIPVAVITAYGSIETAIAALKAGAFDFVSKPVELSRLRDLVDSALRLSQQQENKESKVSDAQEDKLLLGNSETMQKLRGQIRKLARSQAPVYISGESGSGKEMVARMIHQLGPRADAPFVPVNCGAIPNELMESEFFGHKKGSFTGAVENKLGLFQAADGGTLFLDEVADLPMAMQVKLLRSIQEKTVRPVGEQKEIPVNVRILSATHKDLNNEIDEGRFRQDLFYRINVIELKVPALRERVEDIPLLAETMLKRVADECDIPNARLSTDAINALKQYSFPGNVRELENIIERAFTLCEDDVIHAVDLHLQDNSSDARQTIDSAPAQQRNGVNLEEYLETIEKQTIEQALEETRWNKTAAAKKLGISFRALRYRLKKLGME</sequence>
<dbReference type="PROSITE" id="PS50045">
    <property type="entry name" value="SIGMA54_INTERACT_4"/>
    <property type="match status" value="1"/>
</dbReference>
<feature type="domain" description="Sigma-54 factor interaction" evidence="8">
    <location>
        <begin position="144"/>
        <end position="373"/>
    </location>
</feature>